<sequence>MSPAGKSLTRPLLTGGGGGGCKGRDGG</sequence>
<dbReference type="Proteomes" id="UP000236291">
    <property type="component" value="Unassembled WGS sequence"/>
</dbReference>
<gene>
    <name evidence="2" type="ORF">L195_g062725</name>
</gene>
<organism evidence="2 3">
    <name type="scientific">Trifolium pratense</name>
    <name type="common">Red clover</name>
    <dbReference type="NCBI Taxonomy" id="57577"/>
    <lineage>
        <taxon>Eukaryota</taxon>
        <taxon>Viridiplantae</taxon>
        <taxon>Streptophyta</taxon>
        <taxon>Embryophyta</taxon>
        <taxon>Tracheophyta</taxon>
        <taxon>Spermatophyta</taxon>
        <taxon>Magnoliopsida</taxon>
        <taxon>eudicotyledons</taxon>
        <taxon>Gunneridae</taxon>
        <taxon>Pentapetalae</taxon>
        <taxon>rosids</taxon>
        <taxon>fabids</taxon>
        <taxon>Fabales</taxon>
        <taxon>Fabaceae</taxon>
        <taxon>Papilionoideae</taxon>
        <taxon>50 kb inversion clade</taxon>
        <taxon>NPAAA clade</taxon>
        <taxon>Hologalegina</taxon>
        <taxon>IRL clade</taxon>
        <taxon>Trifolieae</taxon>
        <taxon>Trifolium</taxon>
    </lineage>
</organism>
<evidence type="ECO:0000313" key="3">
    <source>
        <dbReference type="Proteomes" id="UP000236291"/>
    </source>
</evidence>
<protein>
    <submittedName>
        <fullName evidence="2">Uncharacterized protein</fullName>
    </submittedName>
</protein>
<name>A0A2K3KHD4_TRIPR</name>
<reference evidence="2 3" key="1">
    <citation type="journal article" date="2014" name="Am. J. Bot.">
        <title>Genome assembly and annotation for red clover (Trifolium pratense; Fabaceae).</title>
        <authorList>
            <person name="Istvanek J."/>
            <person name="Jaros M."/>
            <person name="Krenek A."/>
            <person name="Repkova J."/>
        </authorList>
    </citation>
    <scope>NUCLEOTIDE SEQUENCE [LARGE SCALE GENOMIC DNA]</scope>
    <source>
        <strain evidence="3">cv. Tatra</strain>
        <tissue evidence="2">Young leaves</tissue>
    </source>
</reference>
<proteinExistence type="predicted"/>
<accession>A0A2K3KHD4</accession>
<reference evidence="2 3" key="2">
    <citation type="journal article" date="2017" name="Front. Plant Sci.">
        <title>Gene Classification and Mining of Molecular Markers Useful in Red Clover (Trifolium pratense) Breeding.</title>
        <authorList>
            <person name="Istvanek J."/>
            <person name="Dluhosova J."/>
            <person name="Dluhos P."/>
            <person name="Patkova L."/>
            <person name="Nedelnik J."/>
            <person name="Repkova J."/>
        </authorList>
    </citation>
    <scope>NUCLEOTIDE SEQUENCE [LARGE SCALE GENOMIC DNA]</scope>
    <source>
        <strain evidence="3">cv. Tatra</strain>
        <tissue evidence="2">Young leaves</tissue>
    </source>
</reference>
<feature type="region of interest" description="Disordered" evidence="1">
    <location>
        <begin position="1"/>
        <end position="27"/>
    </location>
</feature>
<comment type="caution">
    <text evidence="2">The sequence shown here is derived from an EMBL/GenBank/DDBJ whole genome shotgun (WGS) entry which is preliminary data.</text>
</comment>
<dbReference type="EMBL" id="ASHM01183568">
    <property type="protein sequence ID" value="PNX65692.1"/>
    <property type="molecule type" value="Genomic_DNA"/>
</dbReference>
<dbReference type="PROSITE" id="PS51257">
    <property type="entry name" value="PROKAR_LIPOPROTEIN"/>
    <property type="match status" value="1"/>
</dbReference>
<evidence type="ECO:0000313" key="2">
    <source>
        <dbReference type="EMBL" id="PNX65692.1"/>
    </source>
</evidence>
<evidence type="ECO:0000256" key="1">
    <source>
        <dbReference type="SAM" id="MobiDB-lite"/>
    </source>
</evidence>
<dbReference type="AlphaFoldDB" id="A0A2K3KHD4"/>